<evidence type="ECO:0000256" key="10">
    <source>
        <dbReference type="ARBA" id="ARBA00049187"/>
    </source>
</evidence>
<dbReference type="GO" id="GO:0050660">
    <property type="term" value="F:flavin adenine dinucleotide binding"/>
    <property type="evidence" value="ECO:0007669"/>
    <property type="project" value="InterPro"/>
</dbReference>
<keyword evidence="4 14" id="KW-0285">Flavoprotein</keyword>
<organism evidence="17 18">
    <name type="scientific">Candidatus Obscuribacter phosphatis</name>
    <dbReference type="NCBI Taxonomy" id="1906157"/>
    <lineage>
        <taxon>Bacteria</taxon>
        <taxon>Bacillati</taxon>
        <taxon>Candidatus Melainabacteria</taxon>
        <taxon>Candidatus Obscuribacterales</taxon>
        <taxon>Candidatus Obscuribacteraceae</taxon>
        <taxon>Candidatus Obscuribacter</taxon>
    </lineage>
</organism>
<dbReference type="InterPro" id="IPR016156">
    <property type="entry name" value="FAD/NAD-linked_Rdtase_dimer_sf"/>
</dbReference>
<feature type="binding site" evidence="12">
    <location>
        <position position="322"/>
    </location>
    <ligand>
        <name>FAD</name>
        <dbReference type="ChEBI" id="CHEBI:57692"/>
    </ligand>
</feature>
<comment type="similarity">
    <text evidence="1 14">Belongs to the class-I pyridine nucleotide-disulfide oxidoreductase family.</text>
</comment>
<accession>A0A8J7TQ48</accession>
<feature type="binding site" evidence="12">
    <location>
        <position position="57"/>
    </location>
    <ligand>
        <name>FAD</name>
        <dbReference type="ChEBI" id="CHEBI:57692"/>
    </ligand>
</feature>
<dbReference type="InterPro" id="IPR023753">
    <property type="entry name" value="FAD/NAD-binding_dom"/>
</dbReference>
<feature type="domain" description="FAD/NAD(P)-binding" evidence="16">
    <location>
        <begin position="11"/>
        <end position="337"/>
    </location>
</feature>
<dbReference type="PANTHER" id="PTHR22912:SF160">
    <property type="entry name" value="DIHYDROLIPOYL DEHYDROGENASE"/>
    <property type="match status" value="1"/>
</dbReference>
<evidence type="ECO:0000256" key="1">
    <source>
        <dbReference type="ARBA" id="ARBA00007532"/>
    </source>
</evidence>
<evidence type="ECO:0000256" key="8">
    <source>
        <dbReference type="ARBA" id="ARBA00023157"/>
    </source>
</evidence>
<dbReference type="GO" id="GO:0004148">
    <property type="term" value="F:dihydrolipoyl dehydrogenase (NADH) activity"/>
    <property type="evidence" value="ECO:0007669"/>
    <property type="project" value="UniProtKB-EC"/>
</dbReference>
<sequence>MVVGEMVQEVDVAVIGGGPGGYTAALRLAELGLRTILVDAQPKPGGVCLHMGCIPSKALLHAAEVLDSAKSAAKIGITFAEPKIDVDALRNWKQSVLDKLAQGIVGMCKSAGVEILNGKAVFQDSRSVRVDCPGESAVRIKYKHCILATGSRPTALPKLFASEQEMLSDRVMDSTKALALTEIPKELVVIGGGYIGLELGSVYAALGSKVTVIEMTDGLLPGADRDLVKPLAAKLGEAFKAIHLSTKVTAIKVNKDSVEVSVEGKDVPPVIKADKVLISVGRRPNSDGIGLEHTQVEIDQFGFVTIDDTCRTKDKRILAIGDVSGQPMLAHRALRQAFVAAEVLAGKDSRFDNRVVPAVVFTEPEVAWCGLTEIEAKAKGIDFQVARFPWSASGRAMTLGGAAGTTKVMFSPETQEILGVGIVGPRAGDLISEACLAIEMGATLEDFAVTIHPHPTLSETINEASLAALSRLERNRAKEAAKTAG</sequence>
<evidence type="ECO:0000256" key="9">
    <source>
        <dbReference type="ARBA" id="ARBA00023284"/>
    </source>
</evidence>
<feature type="binding site" evidence="12">
    <location>
        <position position="214"/>
    </location>
    <ligand>
        <name>NAD(+)</name>
        <dbReference type="ChEBI" id="CHEBI:57540"/>
    </ligand>
</feature>
<name>A0A8J7TQ48_9BACT</name>
<evidence type="ECO:0000256" key="6">
    <source>
        <dbReference type="ARBA" id="ARBA00023002"/>
    </source>
</evidence>
<dbReference type="Pfam" id="PF07992">
    <property type="entry name" value="Pyr_redox_2"/>
    <property type="match status" value="1"/>
</dbReference>
<keyword evidence="5 12" id="KW-0274">FAD</keyword>
<dbReference type="Gene3D" id="3.50.50.60">
    <property type="entry name" value="FAD/NAD(P)-binding domain"/>
    <property type="match status" value="2"/>
</dbReference>
<dbReference type="InterPro" id="IPR006258">
    <property type="entry name" value="Lipoamide_DH"/>
</dbReference>
<dbReference type="SUPFAM" id="SSF55424">
    <property type="entry name" value="FAD/NAD-linked reductases, dimerisation (C-terminal) domain"/>
    <property type="match status" value="1"/>
</dbReference>
<evidence type="ECO:0000256" key="5">
    <source>
        <dbReference type="ARBA" id="ARBA00022827"/>
    </source>
</evidence>
<feature type="binding site" evidence="12">
    <location>
        <begin position="149"/>
        <end position="151"/>
    </location>
    <ligand>
        <name>FAD</name>
        <dbReference type="ChEBI" id="CHEBI:57692"/>
    </ligand>
</feature>
<dbReference type="PANTHER" id="PTHR22912">
    <property type="entry name" value="DISULFIDE OXIDOREDUCTASE"/>
    <property type="match status" value="1"/>
</dbReference>
<dbReference type="InterPro" id="IPR036188">
    <property type="entry name" value="FAD/NAD-bd_sf"/>
</dbReference>
<keyword evidence="8" id="KW-1015">Disulfide bond</keyword>
<dbReference type="EC" id="1.8.1.4" evidence="2 14"/>
<dbReference type="AlphaFoldDB" id="A0A8J7TQ48"/>
<protein>
    <recommendedName>
        <fullName evidence="3 14">Dihydrolipoyl dehydrogenase</fullName>
        <ecNumber evidence="2 14">1.8.1.4</ecNumber>
    </recommendedName>
</protein>
<keyword evidence="12" id="KW-0547">Nucleotide-binding</keyword>
<dbReference type="Gene3D" id="3.30.390.30">
    <property type="match status" value="1"/>
</dbReference>
<dbReference type="NCBIfam" id="TIGR01350">
    <property type="entry name" value="lipoamide_DH"/>
    <property type="match status" value="1"/>
</dbReference>
<reference evidence="17" key="1">
    <citation type="submission" date="2021-02" db="EMBL/GenBank/DDBJ databases">
        <title>Genome-Resolved Metagenomics of a Microbial Community Performing Photosynthetic Biological Nutrient Removal.</title>
        <authorList>
            <person name="Mcdaniel E.A."/>
        </authorList>
    </citation>
    <scope>NUCLEOTIDE SEQUENCE</scope>
    <source>
        <strain evidence="17">UWPOB_OBS1</strain>
    </source>
</reference>
<evidence type="ECO:0000256" key="2">
    <source>
        <dbReference type="ARBA" id="ARBA00012608"/>
    </source>
</evidence>
<comment type="catalytic activity">
    <reaction evidence="10 14">
        <text>N(6)-[(R)-dihydrolipoyl]-L-lysyl-[protein] + NAD(+) = N(6)-[(R)-lipoyl]-L-lysyl-[protein] + NADH + H(+)</text>
        <dbReference type="Rhea" id="RHEA:15045"/>
        <dbReference type="Rhea" id="RHEA-COMP:10474"/>
        <dbReference type="Rhea" id="RHEA-COMP:10475"/>
        <dbReference type="ChEBI" id="CHEBI:15378"/>
        <dbReference type="ChEBI" id="CHEBI:57540"/>
        <dbReference type="ChEBI" id="CHEBI:57945"/>
        <dbReference type="ChEBI" id="CHEBI:83099"/>
        <dbReference type="ChEBI" id="CHEBI:83100"/>
        <dbReference type="EC" id="1.8.1.4"/>
    </reaction>
</comment>
<evidence type="ECO:0000256" key="4">
    <source>
        <dbReference type="ARBA" id="ARBA00022630"/>
    </source>
</evidence>
<dbReference type="PRINTS" id="PR00368">
    <property type="entry name" value="FADPNR"/>
</dbReference>
<comment type="miscellaneous">
    <text evidence="14">The active site is a redox-active disulfide bond.</text>
</comment>
<evidence type="ECO:0000256" key="11">
    <source>
        <dbReference type="PIRSR" id="PIRSR000350-2"/>
    </source>
</evidence>
<gene>
    <name evidence="17" type="primary">lpdA</name>
    <name evidence="17" type="ORF">J0M35_20035</name>
</gene>
<feature type="domain" description="Pyridine nucleotide-disulphide oxidoreductase dimerisation" evidence="15">
    <location>
        <begin position="356"/>
        <end position="464"/>
    </location>
</feature>
<dbReference type="FunFam" id="3.30.390.30:FF:000001">
    <property type="entry name" value="Dihydrolipoyl dehydrogenase"/>
    <property type="match status" value="1"/>
</dbReference>
<dbReference type="InterPro" id="IPR004099">
    <property type="entry name" value="Pyr_nucl-diS_OxRdtase_dimer"/>
</dbReference>
<dbReference type="InterPro" id="IPR012999">
    <property type="entry name" value="Pyr_OxRdtase_I_AS"/>
</dbReference>
<feature type="binding site" evidence="12">
    <location>
        <begin position="328"/>
        <end position="331"/>
    </location>
    <ligand>
        <name>FAD</name>
        <dbReference type="ChEBI" id="CHEBI:57692"/>
    </ligand>
</feature>
<dbReference type="InterPro" id="IPR050151">
    <property type="entry name" value="Class-I_Pyr_Nuc-Dis_Oxidored"/>
</dbReference>
<keyword evidence="7 12" id="KW-0520">NAD</keyword>
<keyword evidence="6 14" id="KW-0560">Oxidoreductase</keyword>
<evidence type="ECO:0000256" key="3">
    <source>
        <dbReference type="ARBA" id="ARBA00016961"/>
    </source>
</evidence>
<evidence type="ECO:0000256" key="14">
    <source>
        <dbReference type="RuleBase" id="RU003692"/>
    </source>
</evidence>
<dbReference type="SUPFAM" id="SSF51905">
    <property type="entry name" value="FAD/NAD(P)-binding domain"/>
    <property type="match status" value="1"/>
</dbReference>
<feature type="binding site" evidence="12">
    <location>
        <begin position="191"/>
        <end position="198"/>
    </location>
    <ligand>
        <name>NAD(+)</name>
        <dbReference type="ChEBI" id="CHEBI:57540"/>
    </ligand>
</feature>
<dbReference type="PIRSF" id="PIRSF000350">
    <property type="entry name" value="Mercury_reductase_MerA"/>
    <property type="match status" value="1"/>
</dbReference>
<feature type="active site" description="Proton acceptor" evidence="11">
    <location>
        <position position="454"/>
    </location>
</feature>
<comment type="caution">
    <text evidence="17">The sequence shown here is derived from an EMBL/GenBank/DDBJ whole genome shotgun (WGS) entry which is preliminary data.</text>
</comment>
<dbReference type="InterPro" id="IPR001100">
    <property type="entry name" value="Pyr_nuc-diS_OxRdtase"/>
</dbReference>
<keyword evidence="9 14" id="KW-0676">Redox-active center</keyword>
<feature type="binding site" evidence="12">
    <location>
        <position position="281"/>
    </location>
    <ligand>
        <name>NAD(+)</name>
        <dbReference type="ChEBI" id="CHEBI:57540"/>
    </ligand>
</feature>
<feature type="disulfide bond" description="Redox-active" evidence="13">
    <location>
        <begin position="48"/>
        <end position="53"/>
    </location>
</feature>
<evidence type="ECO:0000259" key="15">
    <source>
        <dbReference type="Pfam" id="PF02852"/>
    </source>
</evidence>
<dbReference type="PRINTS" id="PR00411">
    <property type="entry name" value="PNDRDTASEI"/>
</dbReference>
<dbReference type="Pfam" id="PF02852">
    <property type="entry name" value="Pyr_redox_dim"/>
    <property type="match status" value="1"/>
</dbReference>
<proteinExistence type="inferred from homology"/>
<dbReference type="Proteomes" id="UP000664277">
    <property type="component" value="Unassembled WGS sequence"/>
</dbReference>
<evidence type="ECO:0000313" key="17">
    <source>
        <dbReference type="EMBL" id="MBN8662668.1"/>
    </source>
</evidence>
<evidence type="ECO:0000256" key="12">
    <source>
        <dbReference type="PIRSR" id="PIRSR000350-3"/>
    </source>
</evidence>
<comment type="cofactor">
    <cofactor evidence="12 14">
        <name>FAD</name>
        <dbReference type="ChEBI" id="CHEBI:57692"/>
    </cofactor>
    <text evidence="12 14">Binds 1 FAD per subunit.</text>
</comment>
<evidence type="ECO:0000256" key="13">
    <source>
        <dbReference type="PIRSR" id="PIRSR000350-4"/>
    </source>
</evidence>
<dbReference type="PROSITE" id="PS00076">
    <property type="entry name" value="PYRIDINE_REDOX_1"/>
    <property type="match status" value="1"/>
</dbReference>
<evidence type="ECO:0000256" key="7">
    <source>
        <dbReference type="ARBA" id="ARBA00023027"/>
    </source>
</evidence>
<evidence type="ECO:0000259" key="16">
    <source>
        <dbReference type="Pfam" id="PF07992"/>
    </source>
</evidence>
<dbReference type="GO" id="GO:0006103">
    <property type="term" value="P:2-oxoglutarate metabolic process"/>
    <property type="evidence" value="ECO:0007669"/>
    <property type="project" value="TreeGrafter"/>
</dbReference>
<evidence type="ECO:0000313" key="18">
    <source>
        <dbReference type="Proteomes" id="UP000664277"/>
    </source>
</evidence>
<dbReference type="EMBL" id="JAFLCK010000047">
    <property type="protein sequence ID" value="MBN8662668.1"/>
    <property type="molecule type" value="Genomic_DNA"/>
</dbReference>